<protein>
    <submittedName>
        <fullName evidence="2">Uncharacterized protein</fullName>
    </submittedName>
</protein>
<comment type="caution">
    <text evidence="2">The sequence shown here is derived from an EMBL/GenBank/DDBJ whole genome shotgun (WGS) entry which is preliminary data.</text>
</comment>
<keyword evidence="1" id="KW-0812">Transmembrane</keyword>
<feature type="transmembrane region" description="Helical" evidence="1">
    <location>
        <begin position="88"/>
        <end position="107"/>
    </location>
</feature>
<evidence type="ECO:0000313" key="3">
    <source>
        <dbReference type="Proteomes" id="UP000050544"/>
    </source>
</evidence>
<organism evidence="2 3">
    <name type="scientific">Thermanaerothrix daxensis</name>
    <dbReference type="NCBI Taxonomy" id="869279"/>
    <lineage>
        <taxon>Bacteria</taxon>
        <taxon>Bacillati</taxon>
        <taxon>Chloroflexota</taxon>
        <taxon>Anaerolineae</taxon>
        <taxon>Anaerolineales</taxon>
        <taxon>Anaerolineaceae</taxon>
        <taxon>Thermanaerothrix</taxon>
    </lineage>
</organism>
<keyword evidence="1" id="KW-1133">Transmembrane helix</keyword>
<feature type="transmembrane region" description="Helical" evidence="1">
    <location>
        <begin position="12"/>
        <end position="33"/>
    </location>
</feature>
<evidence type="ECO:0000313" key="2">
    <source>
        <dbReference type="EMBL" id="KPL82358.1"/>
    </source>
</evidence>
<dbReference type="RefSeq" id="WP_054521831.1">
    <property type="nucleotide sequence ID" value="NZ_LGKO01000005.1"/>
</dbReference>
<feature type="transmembrane region" description="Helical" evidence="1">
    <location>
        <begin position="119"/>
        <end position="136"/>
    </location>
</feature>
<feature type="transmembrane region" description="Helical" evidence="1">
    <location>
        <begin position="189"/>
        <end position="211"/>
    </location>
</feature>
<dbReference type="EMBL" id="LGKO01000005">
    <property type="protein sequence ID" value="KPL82358.1"/>
    <property type="molecule type" value="Genomic_DNA"/>
</dbReference>
<gene>
    <name evidence="2" type="ORF">SE15_09255</name>
</gene>
<feature type="transmembrane region" description="Helical" evidence="1">
    <location>
        <begin position="53"/>
        <end position="76"/>
    </location>
</feature>
<keyword evidence="3" id="KW-1185">Reference proteome</keyword>
<keyword evidence="1" id="KW-0472">Membrane</keyword>
<dbReference type="Proteomes" id="UP000050544">
    <property type="component" value="Unassembled WGS sequence"/>
</dbReference>
<dbReference type="PROSITE" id="PS51257">
    <property type="entry name" value="PROKAR_LIPOPROTEIN"/>
    <property type="match status" value="1"/>
</dbReference>
<evidence type="ECO:0000256" key="1">
    <source>
        <dbReference type="SAM" id="Phobius"/>
    </source>
</evidence>
<sequence length="233" mass="25776">MKELPGWIRFLRILAILMMGITALFTLASGLGTSCVAINPNGFGPNMAPLARFQWLYILFVIITTSIGILGIRAVVLLIRRHTGAHQYAVRVLIAGLLVGVLHMATSRALRGKSMPVDAVVYTTALTLIFFLVFLLPRLRSVFAGTRQDTTHGSDQIAAFTLWVTGIFTLTLPFWMAATHTWNGVNWAAAFPVLRILAGVGQVGLGVYLFVRKWHFHIHLPLTPPHSEPLLRR</sequence>
<reference evidence="2 3" key="1">
    <citation type="submission" date="2015-07" db="EMBL/GenBank/DDBJ databases">
        <title>Whole genome sequence of Thermanaerothrix daxensis DSM 23592.</title>
        <authorList>
            <person name="Hemp J."/>
            <person name="Ward L.M."/>
            <person name="Pace L.A."/>
            <person name="Fischer W.W."/>
        </authorList>
    </citation>
    <scope>NUCLEOTIDE SEQUENCE [LARGE SCALE GENOMIC DNA]</scope>
    <source>
        <strain evidence="2 3">GNS-1</strain>
    </source>
</reference>
<proteinExistence type="predicted"/>
<dbReference type="AlphaFoldDB" id="A0A0P6XG04"/>
<name>A0A0P6XG04_9CHLR</name>
<accession>A0A0P6XG04</accession>
<dbReference type="STRING" id="869279.SE15_09255"/>
<feature type="transmembrane region" description="Helical" evidence="1">
    <location>
        <begin position="157"/>
        <end position="177"/>
    </location>
</feature>